<accession>A0A6A4HB43</accession>
<evidence type="ECO:0000256" key="2">
    <source>
        <dbReference type="ARBA" id="ARBA00023128"/>
    </source>
</evidence>
<dbReference type="GO" id="GO:0005739">
    <property type="term" value="C:mitochondrion"/>
    <property type="evidence" value="ECO:0007669"/>
    <property type="project" value="UniProtKB-SubCell"/>
</dbReference>
<proteinExistence type="predicted"/>
<evidence type="ECO:0000313" key="4">
    <source>
        <dbReference type="Proteomes" id="UP000799118"/>
    </source>
</evidence>
<dbReference type="EMBL" id="ML769549">
    <property type="protein sequence ID" value="KAE9394447.1"/>
    <property type="molecule type" value="Genomic_DNA"/>
</dbReference>
<comment type="subcellular location">
    <subcellularLocation>
        <location evidence="1">Mitochondrion</location>
    </subcellularLocation>
</comment>
<sequence>MQIRSSALLFFSLFFDHHQPQDCDYLLSWHQTLSQPPCFSSRCFRLLSISSKGEGKSGGKAKAKASLLKQLALPSIPAPRSTSPSLTKAYLLIVQNVSIAVTKARVARSARVLRVGSLRPAIVLYDEPHPLGDDIGVVQGSDISRKPEMLIIMGTSLKAHGLKKLVKEFAKSVHSHRTPSPSTSTARTKTKSWAAEVVFVNKTAPGLEWAVIIDYHVVGATDD</sequence>
<keyword evidence="2" id="KW-0496">Mitochondrion</keyword>
<organism evidence="3 4">
    <name type="scientific">Gymnopus androsaceus JB14</name>
    <dbReference type="NCBI Taxonomy" id="1447944"/>
    <lineage>
        <taxon>Eukaryota</taxon>
        <taxon>Fungi</taxon>
        <taxon>Dikarya</taxon>
        <taxon>Basidiomycota</taxon>
        <taxon>Agaricomycotina</taxon>
        <taxon>Agaricomycetes</taxon>
        <taxon>Agaricomycetidae</taxon>
        <taxon>Agaricales</taxon>
        <taxon>Marasmiineae</taxon>
        <taxon>Omphalotaceae</taxon>
        <taxon>Gymnopus</taxon>
    </lineage>
</organism>
<dbReference type="SUPFAM" id="SSF52467">
    <property type="entry name" value="DHS-like NAD/FAD-binding domain"/>
    <property type="match status" value="1"/>
</dbReference>
<reference evidence="3" key="1">
    <citation type="journal article" date="2019" name="Environ. Microbiol.">
        <title>Fungal ecological strategies reflected in gene transcription - a case study of two litter decomposers.</title>
        <authorList>
            <person name="Barbi F."/>
            <person name="Kohler A."/>
            <person name="Barry K."/>
            <person name="Baskaran P."/>
            <person name="Daum C."/>
            <person name="Fauchery L."/>
            <person name="Ihrmark K."/>
            <person name="Kuo A."/>
            <person name="LaButti K."/>
            <person name="Lipzen A."/>
            <person name="Morin E."/>
            <person name="Grigoriev I.V."/>
            <person name="Henrissat B."/>
            <person name="Lindahl B."/>
            <person name="Martin F."/>
        </authorList>
    </citation>
    <scope>NUCLEOTIDE SEQUENCE</scope>
    <source>
        <strain evidence="3">JB14</strain>
    </source>
</reference>
<dbReference type="AlphaFoldDB" id="A0A6A4HB43"/>
<dbReference type="Gene3D" id="3.40.50.1220">
    <property type="entry name" value="TPP-binding domain"/>
    <property type="match status" value="1"/>
</dbReference>
<keyword evidence="4" id="KW-1185">Reference proteome</keyword>
<gene>
    <name evidence="3" type="ORF">BT96DRAFT_998462</name>
</gene>
<name>A0A6A4HB43_9AGAR</name>
<evidence type="ECO:0008006" key="5">
    <source>
        <dbReference type="Google" id="ProtNLM"/>
    </source>
</evidence>
<protein>
    <recommendedName>
        <fullName evidence="5">Deacetylase sirtuin-type domain-containing protein</fullName>
    </recommendedName>
</protein>
<evidence type="ECO:0000313" key="3">
    <source>
        <dbReference type="EMBL" id="KAE9394447.1"/>
    </source>
</evidence>
<dbReference type="Proteomes" id="UP000799118">
    <property type="component" value="Unassembled WGS sequence"/>
</dbReference>
<evidence type="ECO:0000256" key="1">
    <source>
        <dbReference type="ARBA" id="ARBA00004173"/>
    </source>
</evidence>
<dbReference type="InterPro" id="IPR029035">
    <property type="entry name" value="DHS-like_NAD/FAD-binding_dom"/>
</dbReference>
<dbReference type="OrthoDB" id="2919105at2759"/>